<reference evidence="13" key="1">
    <citation type="journal article" date="2019" name="Int. J. Syst. Evol. Microbiol.">
        <title>The Global Catalogue of Microorganisms (GCM) 10K type strain sequencing project: providing services to taxonomists for standard genome sequencing and annotation.</title>
        <authorList>
            <consortium name="The Broad Institute Genomics Platform"/>
            <consortium name="The Broad Institute Genome Sequencing Center for Infectious Disease"/>
            <person name="Wu L."/>
            <person name="Ma J."/>
        </authorList>
    </citation>
    <scope>NUCLEOTIDE SEQUENCE [LARGE SCALE GENOMIC DNA]</scope>
    <source>
        <strain evidence="13">CGMCC 1.15297</strain>
    </source>
</reference>
<dbReference type="RefSeq" id="WP_188641417.1">
    <property type="nucleotide sequence ID" value="NZ_BMID01000001.1"/>
</dbReference>
<dbReference type="Pfam" id="PF09312">
    <property type="entry name" value="SurA_N"/>
    <property type="match status" value="1"/>
</dbReference>
<comment type="caution">
    <text evidence="12">The sequence shown here is derived from an EMBL/GenBank/DDBJ whole genome shotgun (WGS) entry which is preliminary data.</text>
</comment>
<evidence type="ECO:0000256" key="8">
    <source>
        <dbReference type="ARBA" id="ARBA00031484"/>
    </source>
</evidence>
<evidence type="ECO:0000256" key="9">
    <source>
        <dbReference type="PROSITE-ProRule" id="PRU00278"/>
    </source>
</evidence>
<evidence type="ECO:0000256" key="2">
    <source>
        <dbReference type="ARBA" id="ARBA00022729"/>
    </source>
</evidence>
<protein>
    <recommendedName>
        <fullName evidence="1">Parvulin-like PPIase</fullName>
    </recommendedName>
    <alternativeName>
        <fullName evidence="7">Peptidyl-prolyl cis-trans isomerase plp</fullName>
    </alternativeName>
    <alternativeName>
        <fullName evidence="8">Rotamase plp</fullName>
    </alternativeName>
</protein>
<keyword evidence="3" id="KW-0574">Periplasm</keyword>
<name>A0ABQ1F774_9SPHN</name>
<keyword evidence="5" id="KW-0143">Chaperone</keyword>
<feature type="domain" description="PpiC" evidence="11">
    <location>
        <begin position="197"/>
        <end position="294"/>
    </location>
</feature>
<dbReference type="InterPro" id="IPR046357">
    <property type="entry name" value="PPIase_dom_sf"/>
</dbReference>
<dbReference type="Proteomes" id="UP000603317">
    <property type="component" value="Unassembled WGS sequence"/>
</dbReference>
<keyword evidence="4 9" id="KW-0697">Rotamase</keyword>
<feature type="chain" id="PRO_5045746910" description="Parvulin-like PPIase" evidence="10">
    <location>
        <begin position="30"/>
        <end position="454"/>
    </location>
</feature>
<evidence type="ECO:0000256" key="4">
    <source>
        <dbReference type="ARBA" id="ARBA00023110"/>
    </source>
</evidence>
<evidence type="ECO:0000256" key="1">
    <source>
        <dbReference type="ARBA" id="ARBA00018370"/>
    </source>
</evidence>
<gene>
    <name evidence="12" type="ORF">GCM10010923_07360</name>
</gene>
<dbReference type="InterPro" id="IPR050280">
    <property type="entry name" value="OMP_Chaperone_SurA"/>
</dbReference>
<evidence type="ECO:0000256" key="5">
    <source>
        <dbReference type="ARBA" id="ARBA00023186"/>
    </source>
</evidence>
<dbReference type="InterPro" id="IPR027304">
    <property type="entry name" value="Trigger_fact/SurA_dom_sf"/>
</dbReference>
<dbReference type="Gene3D" id="1.10.4030.10">
    <property type="entry name" value="Porin chaperone SurA, peptide-binding domain"/>
    <property type="match status" value="1"/>
</dbReference>
<dbReference type="PROSITE" id="PS50198">
    <property type="entry name" value="PPIC_PPIASE_2"/>
    <property type="match status" value="1"/>
</dbReference>
<dbReference type="Gene3D" id="3.10.50.40">
    <property type="match status" value="1"/>
</dbReference>
<proteinExistence type="predicted"/>
<evidence type="ECO:0000259" key="11">
    <source>
        <dbReference type="PROSITE" id="PS50198"/>
    </source>
</evidence>
<keyword evidence="13" id="KW-1185">Reference proteome</keyword>
<evidence type="ECO:0000313" key="13">
    <source>
        <dbReference type="Proteomes" id="UP000603317"/>
    </source>
</evidence>
<evidence type="ECO:0000256" key="10">
    <source>
        <dbReference type="SAM" id="SignalP"/>
    </source>
</evidence>
<dbReference type="SUPFAM" id="SSF54534">
    <property type="entry name" value="FKBP-like"/>
    <property type="match status" value="1"/>
</dbReference>
<dbReference type="EMBL" id="BMID01000001">
    <property type="protein sequence ID" value="GGA01221.1"/>
    <property type="molecule type" value="Genomic_DNA"/>
</dbReference>
<organism evidence="12 13">
    <name type="scientific">Blastomonas marina</name>
    <dbReference type="NCBI Taxonomy" id="1867408"/>
    <lineage>
        <taxon>Bacteria</taxon>
        <taxon>Pseudomonadati</taxon>
        <taxon>Pseudomonadota</taxon>
        <taxon>Alphaproteobacteria</taxon>
        <taxon>Sphingomonadales</taxon>
        <taxon>Sphingomonadaceae</taxon>
        <taxon>Blastomonas</taxon>
    </lineage>
</organism>
<dbReference type="PANTHER" id="PTHR47637">
    <property type="entry name" value="CHAPERONE SURA"/>
    <property type="match status" value="1"/>
</dbReference>
<evidence type="ECO:0000256" key="7">
    <source>
        <dbReference type="ARBA" id="ARBA00030642"/>
    </source>
</evidence>
<evidence type="ECO:0000256" key="6">
    <source>
        <dbReference type="ARBA" id="ARBA00023235"/>
    </source>
</evidence>
<keyword evidence="6 9" id="KW-0413">Isomerase</keyword>
<sequence>MMKKFALRPFIGALLSVAAMALSAQPAAAQVGDVGGLDIPDNPTLLGQNPDLRLASAKVGGAIITGTDIERRIALELLGRDEEIAPEEMNQLRVAIRNRLIDELIQIQKATEDDMAVEDERVMQTFNRVAQQNFGQNPNVMDEYLAQFGTSSEALKFKIRAELAWQRLLSRYVSPFVNVSEEEVREIIARQEAAKGQEEYFYGEIALPATPETDQQVRQTAMQIVQAIQQGADFRAIAARRSQISTAANGGDSGWLRLDRIDPVIAEKLRGMQVGQVLGPVEVPGGYSILLLRDKRRVLTTDPRDALLSLAQISAQLPAGLTEESFQAFQADYLGKVRSIRGCGDLDRGGAEFGLNVVRNQEVPARNLPASLQGELLSLSLGQVTRPFPASDNSISVLMLCGRDDPQVAAAPDFDKVLADLEDERIQKRAQAFLRDLRRDAIVTYGSGTELVGG</sequence>
<evidence type="ECO:0000256" key="3">
    <source>
        <dbReference type="ARBA" id="ARBA00022764"/>
    </source>
</evidence>
<feature type="signal peptide" evidence="10">
    <location>
        <begin position="1"/>
        <end position="29"/>
    </location>
</feature>
<dbReference type="InterPro" id="IPR000297">
    <property type="entry name" value="PPIase_PpiC"/>
</dbReference>
<dbReference type="InterPro" id="IPR015391">
    <property type="entry name" value="SurA_N"/>
</dbReference>
<dbReference type="SUPFAM" id="SSF109998">
    <property type="entry name" value="Triger factor/SurA peptide-binding domain-like"/>
    <property type="match status" value="1"/>
</dbReference>
<evidence type="ECO:0000313" key="12">
    <source>
        <dbReference type="EMBL" id="GGA01221.1"/>
    </source>
</evidence>
<accession>A0ABQ1F774</accession>
<dbReference type="Pfam" id="PF00639">
    <property type="entry name" value="Rotamase"/>
    <property type="match status" value="1"/>
</dbReference>
<dbReference type="PANTHER" id="PTHR47637:SF1">
    <property type="entry name" value="CHAPERONE SURA"/>
    <property type="match status" value="1"/>
</dbReference>
<keyword evidence="2 10" id="KW-0732">Signal</keyword>